<feature type="region of interest" description="Disordered" evidence="2">
    <location>
        <begin position="1"/>
        <end position="50"/>
    </location>
</feature>
<feature type="domain" description="RRM" evidence="3">
    <location>
        <begin position="47"/>
        <end position="122"/>
    </location>
</feature>
<dbReference type="AlphaFoldDB" id="A0A8T3APX8"/>
<evidence type="ECO:0000313" key="5">
    <source>
        <dbReference type="Proteomes" id="UP000829196"/>
    </source>
</evidence>
<accession>A0A8T3APX8</accession>
<sequence>MERRSSKRGKPNLPSSLAKRFRLPPADGGAVELSASGQRGPSSSSPSAVMVTGLPSDCTVLELKSRFEMYGPISRTRIDENCFGYVTFRFDQAAEAAIAASIDPTFGIAIRSSQLQVVRASDPVTHWRIGVRSSSTSKLVRPERPLSRLGRSKKQIIPGTIAAKNGSESSYTEREIKAYDDLF</sequence>
<gene>
    <name evidence="4" type="ORF">KFK09_021372</name>
</gene>
<reference evidence="4" key="1">
    <citation type="journal article" date="2022" name="Front. Genet.">
        <title>Chromosome-Scale Assembly of the Dendrobium nobile Genome Provides Insights Into the Molecular Mechanism of the Biosynthesis of the Medicinal Active Ingredient of Dendrobium.</title>
        <authorList>
            <person name="Xu Q."/>
            <person name="Niu S.-C."/>
            <person name="Li K.-L."/>
            <person name="Zheng P.-J."/>
            <person name="Zhang X.-J."/>
            <person name="Jia Y."/>
            <person name="Liu Y."/>
            <person name="Niu Y.-X."/>
            <person name="Yu L.-H."/>
            <person name="Chen D.-F."/>
            <person name="Zhang G.-Q."/>
        </authorList>
    </citation>
    <scope>NUCLEOTIDE SEQUENCE</scope>
    <source>
        <tissue evidence="4">Leaf</tissue>
    </source>
</reference>
<dbReference type="SMART" id="SM00360">
    <property type="entry name" value="RRM"/>
    <property type="match status" value="1"/>
</dbReference>
<dbReference type="Gene3D" id="3.30.70.330">
    <property type="match status" value="1"/>
</dbReference>
<dbReference type="OrthoDB" id="1908804at2759"/>
<keyword evidence="5" id="KW-1185">Reference proteome</keyword>
<feature type="compositionally biased region" description="Basic residues" evidence="2">
    <location>
        <begin position="1"/>
        <end position="10"/>
    </location>
</feature>
<keyword evidence="1" id="KW-0694">RNA-binding</keyword>
<dbReference type="Pfam" id="PF00076">
    <property type="entry name" value="RRM_1"/>
    <property type="match status" value="1"/>
</dbReference>
<organism evidence="4 5">
    <name type="scientific">Dendrobium nobile</name>
    <name type="common">Orchid</name>
    <dbReference type="NCBI Taxonomy" id="94219"/>
    <lineage>
        <taxon>Eukaryota</taxon>
        <taxon>Viridiplantae</taxon>
        <taxon>Streptophyta</taxon>
        <taxon>Embryophyta</taxon>
        <taxon>Tracheophyta</taxon>
        <taxon>Spermatophyta</taxon>
        <taxon>Magnoliopsida</taxon>
        <taxon>Liliopsida</taxon>
        <taxon>Asparagales</taxon>
        <taxon>Orchidaceae</taxon>
        <taxon>Epidendroideae</taxon>
        <taxon>Malaxideae</taxon>
        <taxon>Dendrobiinae</taxon>
        <taxon>Dendrobium</taxon>
    </lineage>
</organism>
<name>A0A8T3APX8_DENNO</name>
<evidence type="ECO:0000313" key="4">
    <source>
        <dbReference type="EMBL" id="KAI0498131.1"/>
    </source>
</evidence>
<dbReference type="InterPro" id="IPR035979">
    <property type="entry name" value="RBD_domain_sf"/>
</dbReference>
<dbReference type="PROSITE" id="PS50102">
    <property type="entry name" value="RRM"/>
    <property type="match status" value="1"/>
</dbReference>
<dbReference type="CDD" id="cd00590">
    <property type="entry name" value="RRM_SF"/>
    <property type="match status" value="1"/>
</dbReference>
<evidence type="ECO:0000259" key="3">
    <source>
        <dbReference type="PROSITE" id="PS50102"/>
    </source>
</evidence>
<dbReference type="Proteomes" id="UP000829196">
    <property type="component" value="Unassembled WGS sequence"/>
</dbReference>
<evidence type="ECO:0000256" key="2">
    <source>
        <dbReference type="SAM" id="MobiDB-lite"/>
    </source>
</evidence>
<comment type="caution">
    <text evidence="4">The sequence shown here is derived from an EMBL/GenBank/DDBJ whole genome shotgun (WGS) entry which is preliminary data.</text>
</comment>
<dbReference type="InterPro" id="IPR000504">
    <property type="entry name" value="RRM_dom"/>
</dbReference>
<dbReference type="EMBL" id="JAGYWB010000015">
    <property type="protein sequence ID" value="KAI0498131.1"/>
    <property type="molecule type" value="Genomic_DNA"/>
</dbReference>
<proteinExistence type="predicted"/>
<feature type="compositionally biased region" description="Low complexity" evidence="2">
    <location>
        <begin position="34"/>
        <end position="48"/>
    </location>
</feature>
<dbReference type="GO" id="GO:0003723">
    <property type="term" value="F:RNA binding"/>
    <property type="evidence" value="ECO:0007669"/>
    <property type="project" value="UniProtKB-UniRule"/>
</dbReference>
<evidence type="ECO:0000256" key="1">
    <source>
        <dbReference type="PROSITE-ProRule" id="PRU00176"/>
    </source>
</evidence>
<dbReference type="SUPFAM" id="SSF54928">
    <property type="entry name" value="RNA-binding domain, RBD"/>
    <property type="match status" value="1"/>
</dbReference>
<dbReference type="InterPro" id="IPR012677">
    <property type="entry name" value="Nucleotide-bd_a/b_plait_sf"/>
</dbReference>
<protein>
    <recommendedName>
        <fullName evidence="3">RRM domain-containing protein</fullName>
    </recommendedName>
</protein>